<dbReference type="OrthoDB" id="5420191at2"/>
<dbReference type="STRING" id="448385.sce6643"/>
<dbReference type="KEGG" id="scl:sce6643"/>
<sequence>MPWSDHIIPAPHAGTRPVFKRTGDAVEDVLAALAKVDDDVGDHVNITREEMRACFEYASTLVADRMMQRADPGGAKTHVSSEQLKRAFRRHKDAGLDGAERSDSSLLLVIYAIECGLKRVLLDRRGKKTTLKLDKDDLTHHLDELLRLVGQTPRFHAVSLVEPDEDVGPDRIHEALRYGRRLSVDSRRRLLISAKAVLKYLEENIR</sequence>
<proteinExistence type="predicted"/>
<dbReference type="HOGENOM" id="CLU_1331214_0_0_7"/>
<dbReference type="AlphaFoldDB" id="A9GPV7"/>
<name>A9GPV7_SORC5</name>
<organism evidence="1 2">
    <name type="scientific">Sorangium cellulosum (strain So ce56)</name>
    <name type="common">Polyangium cellulosum (strain So ce56)</name>
    <dbReference type="NCBI Taxonomy" id="448385"/>
    <lineage>
        <taxon>Bacteria</taxon>
        <taxon>Pseudomonadati</taxon>
        <taxon>Myxococcota</taxon>
        <taxon>Polyangia</taxon>
        <taxon>Polyangiales</taxon>
        <taxon>Polyangiaceae</taxon>
        <taxon>Sorangium</taxon>
    </lineage>
</organism>
<dbReference type="Proteomes" id="UP000002139">
    <property type="component" value="Chromosome"/>
</dbReference>
<accession>A9GPV7</accession>
<gene>
    <name evidence="1" type="ordered locus">sce6643</name>
</gene>
<dbReference type="RefSeq" id="WP_012239256.1">
    <property type="nucleotide sequence ID" value="NC_010162.1"/>
</dbReference>
<keyword evidence="2" id="KW-1185">Reference proteome</keyword>
<protein>
    <submittedName>
        <fullName evidence="1">Uncharacterized protein</fullName>
    </submittedName>
</protein>
<evidence type="ECO:0000313" key="2">
    <source>
        <dbReference type="Proteomes" id="UP000002139"/>
    </source>
</evidence>
<dbReference type="EMBL" id="AM746676">
    <property type="protein sequence ID" value="CAN96812.1"/>
    <property type="molecule type" value="Genomic_DNA"/>
</dbReference>
<reference evidence="1 2" key="1">
    <citation type="journal article" date="2007" name="Nat. Biotechnol.">
        <title>Complete genome sequence of the myxobacterium Sorangium cellulosum.</title>
        <authorList>
            <person name="Schneiker S."/>
            <person name="Perlova O."/>
            <person name="Kaiser O."/>
            <person name="Gerth K."/>
            <person name="Alici A."/>
            <person name="Altmeyer M.O."/>
            <person name="Bartels D."/>
            <person name="Bekel T."/>
            <person name="Beyer S."/>
            <person name="Bode E."/>
            <person name="Bode H.B."/>
            <person name="Bolten C.J."/>
            <person name="Choudhuri J.V."/>
            <person name="Doss S."/>
            <person name="Elnakady Y.A."/>
            <person name="Frank B."/>
            <person name="Gaigalat L."/>
            <person name="Goesmann A."/>
            <person name="Groeger C."/>
            <person name="Gross F."/>
            <person name="Jelsbak L."/>
            <person name="Jelsbak L."/>
            <person name="Kalinowski J."/>
            <person name="Kegler C."/>
            <person name="Knauber T."/>
            <person name="Konietzny S."/>
            <person name="Kopp M."/>
            <person name="Krause L."/>
            <person name="Krug D."/>
            <person name="Linke B."/>
            <person name="Mahmud T."/>
            <person name="Martinez-Arias R."/>
            <person name="McHardy A.C."/>
            <person name="Merai M."/>
            <person name="Meyer F."/>
            <person name="Mormann S."/>
            <person name="Munoz-Dorado J."/>
            <person name="Perez J."/>
            <person name="Pradella S."/>
            <person name="Rachid S."/>
            <person name="Raddatz G."/>
            <person name="Rosenau F."/>
            <person name="Rueckert C."/>
            <person name="Sasse F."/>
            <person name="Scharfe M."/>
            <person name="Schuster S.C."/>
            <person name="Suen G."/>
            <person name="Treuner-Lange A."/>
            <person name="Velicer G.J."/>
            <person name="Vorholter F.-J."/>
            <person name="Weissman K.J."/>
            <person name="Welch R.D."/>
            <person name="Wenzel S.C."/>
            <person name="Whitworth D.E."/>
            <person name="Wilhelm S."/>
            <person name="Wittmann C."/>
            <person name="Bloecker H."/>
            <person name="Puehler A."/>
            <person name="Mueller R."/>
        </authorList>
    </citation>
    <scope>NUCLEOTIDE SEQUENCE [LARGE SCALE GENOMIC DNA]</scope>
    <source>
        <strain evidence="2">So ce56</strain>
    </source>
</reference>
<evidence type="ECO:0000313" key="1">
    <source>
        <dbReference type="EMBL" id="CAN96812.1"/>
    </source>
</evidence>